<gene>
    <name evidence="1" type="ORF">BTMF_LOCUS12666</name>
</gene>
<keyword evidence="2" id="KW-1185">Reference proteome</keyword>
<evidence type="ECO:0000313" key="3">
    <source>
        <dbReference type="WBParaSite" id="BTMF_0001467001-mRNA-1"/>
    </source>
</evidence>
<sequence>MIQLLEMDMFLSNRDGLIVRWLIRCEDEKVRMVPKVATFCVAVVDIIVIQKKRKQNANWCCRVVCQTCVNQTQVDICK</sequence>
<dbReference type="Proteomes" id="UP000280834">
    <property type="component" value="Unassembled WGS sequence"/>
</dbReference>
<name>A0A0R3R3T0_9BILA</name>
<reference evidence="3" key="1">
    <citation type="submission" date="2017-02" db="UniProtKB">
        <authorList>
            <consortium name="WormBaseParasite"/>
        </authorList>
    </citation>
    <scope>IDENTIFICATION</scope>
</reference>
<dbReference type="AlphaFoldDB" id="A0A0R3R3T0"/>
<dbReference type="WBParaSite" id="BTMF_0001467001-mRNA-1">
    <property type="protein sequence ID" value="BTMF_0001467001-mRNA-1"/>
    <property type="gene ID" value="BTMF_0001467001"/>
</dbReference>
<protein>
    <submittedName>
        <fullName evidence="1 3">Uncharacterized protein</fullName>
    </submittedName>
</protein>
<organism evidence="3">
    <name type="scientific">Brugia timori</name>
    <dbReference type="NCBI Taxonomy" id="42155"/>
    <lineage>
        <taxon>Eukaryota</taxon>
        <taxon>Metazoa</taxon>
        <taxon>Ecdysozoa</taxon>
        <taxon>Nematoda</taxon>
        <taxon>Chromadorea</taxon>
        <taxon>Rhabditida</taxon>
        <taxon>Spirurina</taxon>
        <taxon>Spiruromorpha</taxon>
        <taxon>Filarioidea</taxon>
        <taxon>Onchocercidae</taxon>
        <taxon>Brugia</taxon>
    </lineage>
</organism>
<reference evidence="1 2" key="2">
    <citation type="submission" date="2018-11" db="EMBL/GenBank/DDBJ databases">
        <authorList>
            <consortium name="Pathogen Informatics"/>
        </authorList>
    </citation>
    <scope>NUCLEOTIDE SEQUENCE [LARGE SCALE GENOMIC DNA]</scope>
</reference>
<evidence type="ECO:0000313" key="2">
    <source>
        <dbReference type="Proteomes" id="UP000280834"/>
    </source>
</evidence>
<dbReference type="EMBL" id="UZAG01019360">
    <property type="protein sequence ID" value="VDO43409.1"/>
    <property type="molecule type" value="Genomic_DNA"/>
</dbReference>
<proteinExistence type="predicted"/>
<accession>A0A0R3R3T0</accession>
<evidence type="ECO:0000313" key="1">
    <source>
        <dbReference type="EMBL" id="VDO43409.1"/>
    </source>
</evidence>